<dbReference type="Proteomes" id="UP000826014">
    <property type="component" value="Chromosome"/>
</dbReference>
<keyword evidence="1" id="KW-0472">Membrane</keyword>
<sequence length="198" mass="23415">MCENEVRIFYIKLDYFMMDKERQKMCSSCDGRIPVESLHCPYCATEQSSNAFEKNYLQQKALQDSLLSFYPPPYSLRKNHPTKQDEQKINEQKSATFLLKAPKEEPILEKKFVSASSSCVFPKIEEKTEKEYQEDKNSFWPILLLSIGANLFIVGILQLLFSDEGYLRLEWNSHYWFFYCLASFPLFFLGYKKVDHFK</sequence>
<feature type="transmembrane region" description="Helical" evidence="1">
    <location>
        <begin position="173"/>
        <end position="191"/>
    </location>
</feature>
<name>A0ABX8UYC6_9BACT</name>
<keyword evidence="3" id="KW-1185">Reference proteome</keyword>
<dbReference type="EMBL" id="CP075587">
    <property type="protein sequence ID" value="QYF47969.1"/>
    <property type="molecule type" value="Genomic_DNA"/>
</dbReference>
<evidence type="ECO:0008006" key="4">
    <source>
        <dbReference type="Google" id="ProtNLM"/>
    </source>
</evidence>
<keyword evidence="1" id="KW-0812">Transmembrane</keyword>
<protein>
    <recommendedName>
        <fullName evidence="4">Zinc ribbon domain-containing protein</fullName>
    </recommendedName>
</protein>
<reference evidence="2 3" key="1">
    <citation type="journal article" date="2022" name="bioRxiv">
        <title>Ecology and evolution of chlamydial symbionts of arthropods.</title>
        <authorList>
            <person name="Halter T."/>
            <person name="Koestlbacher S."/>
            <person name="Collingro A."/>
            <person name="Sixt B.S."/>
            <person name="Toenshoff E.R."/>
            <person name="Hendrickx F."/>
            <person name="Kostanjsek R."/>
            <person name="Horn M."/>
        </authorList>
    </citation>
    <scope>NUCLEOTIDE SEQUENCE [LARGE SCALE GENOMIC DNA]</scope>
    <source>
        <strain evidence="2">W744xW776</strain>
    </source>
</reference>
<evidence type="ECO:0000256" key="1">
    <source>
        <dbReference type="SAM" id="Phobius"/>
    </source>
</evidence>
<proteinExistence type="predicted"/>
<evidence type="ECO:0000313" key="2">
    <source>
        <dbReference type="EMBL" id="QYF47969.1"/>
    </source>
</evidence>
<feature type="transmembrane region" description="Helical" evidence="1">
    <location>
        <begin position="139"/>
        <end position="161"/>
    </location>
</feature>
<gene>
    <name evidence="2" type="ORF">RHABOEDO_000042</name>
</gene>
<organism evidence="2 3">
    <name type="scientific">Candidatus Rhabdochlamydia oedothoracis</name>
    <dbReference type="NCBI Taxonomy" id="2720720"/>
    <lineage>
        <taxon>Bacteria</taxon>
        <taxon>Pseudomonadati</taxon>
        <taxon>Chlamydiota</taxon>
        <taxon>Chlamydiia</taxon>
        <taxon>Parachlamydiales</taxon>
        <taxon>Candidatus Rhabdochlamydiaceae</taxon>
        <taxon>Candidatus Rhabdochlamydia</taxon>
    </lineage>
</organism>
<keyword evidence="1" id="KW-1133">Transmembrane helix</keyword>
<accession>A0ABX8UYC6</accession>
<evidence type="ECO:0000313" key="3">
    <source>
        <dbReference type="Proteomes" id="UP000826014"/>
    </source>
</evidence>